<proteinExistence type="predicted"/>
<dbReference type="SUPFAM" id="SSF51219">
    <property type="entry name" value="TRAP-like"/>
    <property type="match status" value="1"/>
</dbReference>
<dbReference type="Pfam" id="PF01987">
    <property type="entry name" value="AIM24"/>
    <property type="match status" value="1"/>
</dbReference>
<dbReference type="Gene3D" id="3.60.160.10">
    <property type="entry name" value="Mitochondrial biogenesis AIM24"/>
    <property type="match status" value="1"/>
</dbReference>
<accession>A0A382N7U8</accession>
<dbReference type="InterPro" id="IPR036983">
    <property type="entry name" value="AIM24_sf"/>
</dbReference>
<protein>
    <recommendedName>
        <fullName evidence="2">TIGR00266 family protein</fullName>
    </recommendedName>
</protein>
<evidence type="ECO:0000313" key="1">
    <source>
        <dbReference type="EMBL" id="SVC57249.1"/>
    </source>
</evidence>
<name>A0A382N7U8_9ZZZZ</name>
<gene>
    <name evidence="1" type="ORF">METZ01_LOCUS310103</name>
</gene>
<dbReference type="PANTHER" id="PTHR43657">
    <property type="entry name" value="TRYPTOPHAN RNA-BINDING ATTENUATOR PROTEIN-LIKE PROTEIN"/>
    <property type="match status" value="1"/>
</dbReference>
<organism evidence="1">
    <name type="scientific">marine metagenome</name>
    <dbReference type="NCBI Taxonomy" id="408172"/>
    <lineage>
        <taxon>unclassified sequences</taxon>
        <taxon>metagenomes</taxon>
        <taxon>ecological metagenomes</taxon>
    </lineage>
</organism>
<reference evidence="1" key="1">
    <citation type="submission" date="2018-05" db="EMBL/GenBank/DDBJ databases">
        <authorList>
            <person name="Lanie J.A."/>
            <person name="Ng W.-L."/>
            <person name="Kazmierczak K.M."/>
            <person name="Andrzejewski T.M."/>
            <person name="Davidsen T.M."/>
            <person name="Wayne K.J."/>
            <person name="Tettelin H."/>
            <person name="Glass J.I."/>
            <person name="Rusch D."/>
            <person name="Podicherti R."/>
            <person name="Tsui H.-C.T."/>
            <person name="Winkler M.E."/>
        </authorList>
    </citation>
    <scope>NUCLEOTIDE SEQUENCE</scope>
</reference>
<evidence type="ECO:0008006" key="2">
    <source>
        <dbReference type="Google" id="ProtNLM"/>
    </source>
</evidence>
<dbReference type="AlphaFoldDB" id="A0A382N7U8"/>
<dbReference type="InterPro" id="IPR016031">
    <property type="entry name" value="Trp_RNA-bd_attenuator-like_dom"/>
</dbReference>
<dbReference type="NCBIfam" id="TIGR00266">
    <property type="entry name" value="TIGR00266 family protein"/>
    <property type="match status" value="1"/>
</dbReference>
<dbReference type="InterPro" id="IPR002838">
    <property type="entry name" value="AIM24"/>
</dbReference>
<sequence>MKCHEVDYEIIGNDMQIVEIELDPDETVIAEAGAMQYLHPDITFEVKMGDGSKPESGIMDKLLSAGKRALTGESLFLTHFTNSGSGKKRVAFASPYPGSIVPLDLSSLGEEIICQKDVFLCAALGTEISMKFNKKLGAGFFGGEGFILQHIKGDGMIFIHACGTLIKKELNNETLIVDTGSLVAFSTEIDYNIAATGGLKKMMFSGEGFFQTTLSGTGTVYLQSLSFSRLVGKISQRINSGKTS</sequence>
<dbReference type="PANTHER" id="PTHR43657:SF1">
    <property type="entry name" value="ALTERED INHERITANCE OF MITOCHONDRIA PROTEIN 24, MITOCHONDRIAL"/>
    <property type="match status" value="1"/>
</dbReference>
<dbReference type="EMBL" id="UINC01098601">
    <property type="protein sequence ID" value="SVC57249.1"/>
    <property type="molecule type" value="Genomic_DNA"/>
</dbReference>